<gene>
    <name evidence="2" type="ORF">KP79_PYT19044</name>
</gene>
<comment type="caution">
    <text evidence="2">The sequence shown here is derived from an EMBL/GenBank/DDBJ whole genome shotgun (WGS) entry which is preliminary data.</text>
</comment>
<dbReference type="EMBL" id="NEDP02005461">
    <property type="protein sequence ID" value="OWF40502.1"/>
    <property type="molecule type" value="Genomic_DNA"/>
</dbReference>
<dbReference type="OrthoDB" id="6771932at2759"/>
<protein>
    <submittedName>
        <fullName evidence="2">Uncharacterized protein</fullName>
    </submittedName>
</protein>
<evidence type="ECO:0000313" key="2">
    <source>
        <dbReference type="EMBL" id="OWF40502.1"/>
    </source>
</evidence>
<feature type="compositionally biased region" description="Basic and acidic residues" evidence="1">
    <location>
        <begin position="87"/>
        <end position="96"/>
    </location>
</feature>
<evidence type="ECO:0000256" key="1">
    <source>
        <dbReference type="SAM" id="MobiDB-lite"/>
    </source>
</evidence>
<keyword evidence="3" id="KW-1185">Reference proteome</keyword>
<dbReference type="Proteomes" id="UP000242188">
    <property type="component" value="Unassembled WGS sequence"/>
</dbReference>
<reference evidence="2 3" key="1">
    <citation type="journal article" date="2017" name="Nat. Ecol. Evol.">
        <title>Scallop genome provides insights into evolution of bilaterian karyotype and development.</title>
        <authorList>
            <person name="Wang S."/>
            <person name="Zhang J."/>
            <person name="Jiao W."/>
            <person name="Li J."/>
            <person name="Xun X."/>
            <person name="Sun Y."/>
            <person name="Guo X."/>
            <person name="Huan P."/>
            <person name="Dong B."/>
            <person name="Zhang L."/>
            <person name="Hu X."/>
            <person name="Sun X."/>
            <person name="Wang J."/>
            <person name="Zhao C."/>
            <person name="Wang Y."/>
            <person name="Wang D."/>
            <person name="Huang X."/>
            <person name="Wang R."/>
            <person name="Lv J."/>
            <person name="Li Y."/>
            <person name="Zhang Z."/>
            <person name="Liu B."/>
            <person name="Lu W."/>
            <person name="Hui Y."/>
            <person name="Liang J."/>
            <person name="Zhou Z."/>
            <person name="Hou R."/>
            <person name="Li X."/>
            <person name="Liu Y."/>
            <person name="Li H."/>
            <person name="Ning X."/>
            <person name="Lin Y."/>
            <person name="Zhao L."/>
            <person name="Xing Q."/>
            <person name="Dou J."/>
            <person name="Li Y."/>
            <person name="Mao J."/>
            <person name="Guo H."/>
            <person name="Dou H."/>
            <person name="Li T."/>
            <person name="Mu C."/>
            <person name="Jiang W."/>
            <person name="Fu Q."/>
            <person name="Fu X."/>
            <person name="Miao Y."/>
            <person name="Liu J."/>
            <person name="Yu Q."/>
            <person name="Li R."/>
            <person name="Liao H."/>
            <person name="Li X."/>
            <person name="Kong Y."/>
            <person name="Jiang Z."/>
            <person name="Chourrout D."/>
            <person name="Li R."/>
            <person name="Bao Z."/>
        </authorList>
    </citation>
    <scope>NUCLEOTIDE SEQUENCE [LARGE SCALE GENOMIC DNA]</scope>
    <source>
        <strain evidence="2 3">PY_sf001</strain>
    </source>
</reference>
<feature type="region of interest" description="Disordered" evidence="1">
    <location>
        <begin position="1"/>
        <end position="28"/>
    </location>
</feature>
<organism evidence="2 3">
    <name type="scientific">Mizuhopecten yessoensis</name>
    <name type="common">Japanese scallop</name>
    <name type="synonym">Patinopecten yessoensis</name>
    <dbReference type="NCBI Taxonomy" id="6573"/>
    <lineage>
        <taxon>Eukaryota</taxon>
        <taxon>Metazoa</taxon>
        <taxon>Spiralia</taxon>
        <taxon>Lophotrochozoa</taxon>
        <taxon>Mollusca</taxon>
        <taxon>Bivalvia</taxon>
        <taxon>Autobranchia</taxon>
        <taxon>Pteriomorphia</taxon>
        <taxon>Pectinida</taxon>
        <taxon>Pectinoidea</taxon>
        <taxon>Pectinidae</taxon>
        <taxon>Mizuhopecten</taxon>
    </lineage>
</organism>
<evidence type="ECO:0000313" key="3">
    <source>
        <dbReference type="Proteomes" id="UP000242188"/>
    </source>
</evidence>
<accession>A0A210PVL8</accession>
<feature type="compositionally biased region" description="Basic residues" evidence="1">
    <location>
        <begin position="97"/>
        <end position="112"/>
    </location>
</feature>
<proteinExistence type="predicted"/>
<feature type="compositionally biased region" description="Polar residues" evidence="1">
    <location>
        <begin position="13"/>
        <end position="22"/>
    </location>
</feature>
<name>A0A210PVL8_MIZYE</name>
<feature type="region of interest" description="Disordered" evidence="1">
    <location>
        <begin position="87"/>
        <end position="120"/>
    </location>
</feature>
<dbReference type="AlphaFoldDB" id="A0A210PVL8"/>
<sequence length="120" mass="13527">MNEGGSPMYSSGADMSSQTSNLDSDDDTITEAVLEASVQDDTDLLHKSANDRDAEVRGLRDELEKAKTRRYVRDREREIAALREELSRLGDDDSSRVKHTSRRDRSRTKKAPVVREATDN</sequence>